<protein>
    <submittedName>
        <fullName evidence="1">Uncharacterized protein</fullName>
    </submittedName>
</protein>
<comment type="caution">
    <text evidence="1">The sequence shown here is derived from an EMBL/GenBank/DDBJ whole genome shotgun (WGS) entry which is preliminary data.</text>
</comment>
<gene>
    <name evidence="1" type="ORF">RN001_008934</name>
</gene>
<dbReference type="Proteomes" id="UP001353858">
    <property type="component" value="Unassembled WGS sequence"/>
</dbReference>
<reference evidence="2" key="1">
    <citation type="submission" date="2023-01" db="EMBL/GenBank/DDBJ databases">
        <title>Key to firefly adult light organ development and bioluminescence: homeobox transcription factors regulate luciferase expression and transportation to peroxisome.</title>
        <authorList>
            <person name="Fu X."/>
        </authorList>
    </citation>
    <scope>NUCLEOTIDE SEQUENCE [LARGE SCALE GENOMIC DNA]</scope>
</reference>
<evidence type="ECO:0000313" key="2">
    <source>
        <dbReference type="Proteomes" id="UP001353858"/>
    </source>
</evidence>
<accession>A0AAN7QJB6</accession>
<name>A0AAN7QJB6_9COLE</name>
<sequence length="109" mass="12169">MSGCDTTSGVYNQGKLKAITILQKDPDLRSIVKVFNQPLASQEDIGAAGEKVLMNLYGYTKSTCLNKVRYFRYNNITSKQQVNKLFDLASLPPTSAAAMQHSYRVYLQV</sequence>
<organism evidence="1 2">
    <name type="scientific">Aquatica leii</name>
    <dbReference type="NCBI Taxonomy" id="1421715"/>
    <lineage>
        <taxon>Eukaryota</taxon>
        <taxon>Metazoa</taxon>
        <taxon>Ecdysozoa</taxon>
        <taxon>Arthropoda</taxon>
        <taxon>Hexapoda</taxon>
        <taxon>Insecta</taxon>
        <taxon>Pterygota</taxon>
        <taxon>Neoptera</taxon>
        <taxon>Endopterygota</taxon>
        <taxon>Coleoptera</taxon>
        <taxon>Polyphaga</taxon>
        <taxon>Elateriformia</taxon>
        <taxon>Elateroidea</taxon>
        <taxon>Lampyridae</taxon>
        <taxon>Luciolinae</taxon>
        <taxon>Aquatica</taxon>
    </lineage>
</organism>
<proteinExistence type="predicted"/>
<dbReference type="AlphaFoldDB" id="A0AAN7QJB6"/>
<evidence type="ECO:0000313" key="1">
    <source>
        <dbReference type="EMBL" id="KAK4880788.1"/>
    </source>
</evidence>
<dbReference type="EMBL" id="JARPUR010000003">
    <property type="protein sequence ID" value="KAK4880788.1"/>
    <property type="molecule type" value="Genomic_DNA"/>
</dbReference>
<keyword evidence="2" id="KW-1185">Reference proteome</keyword>